<accession>A0ABU1IP26</accession>
<dbReference type="EMBL" id="JAVDQG010000005">
    <property type="protein sequence ID" value="MDR6226528.1"/>
    <property type="molecule type" value="Genomic_DNA"/>
</dbReference>
<organism evidence="1 2">
    <name type="scientific">Desmospora profundinema</name>
    <dbReference type="NCBI Taxonomy" id="1571184"/>
    <lineage>
        <taxon>Bacteria</taxon>
        <taxon>Bacillati</taxon>
        <taxon>Bacillota</taxon>
        <taxon>Bacilli</taxon>
        <taxon>Bacillales</taxon>
        <taxon>Thermoactinomycetaceae</taxon>
        <taxon>Desmospora</taxon>
    </lineage>
</organism>
<protein>
    <submittedName>
        <fullName evidence="1">Uncharacterized protein</fullName>
    </submittedName>
</protein>
<comment type="caution">
    <text evidence="1">The sequence shown here is derived from an EMBL/GenBank/DDBJ whole genome shotgun (WGS) entry which is preliminary data.</text>
</comment>
<evidence type="ECO:0000313" key="2">
    <source>
        <dbReference type="Proteomes" id="UP001185012"/>
    </source>
</evidence>
<evidence type="ECO:0000313" key="1">
    <source>
        <dbReference type="EMBL" id="MDR6226528.1"/>
    </source>
</evidence>
<keyword evidence="2" id="KW-1185">Reference proteome</keyword>
<name>A0ABU1IP26_9BACL</name>
<gene>
    <name evidence="1" type="ORF">JOE21_002535</name>
</gene>
<proteinExistence type="predicted"/>
<sequence>MKACQGGSAVTESTSEERLWEVRSGAGSRTPFFFGGSKEVPVEDRYHSRKWDTSSLCAVGIQPGWYHESLVPRTRDFLFFINKPGFL</sequence>
<dbReference type="Proteomes" id="UP001185012">
    <property type="component" value="Unassembled WGS sequence"/>
</dbReference>
<reference evidence="1 2" key="1">
    <citation type="submission" date="2023-07" db="EMBL/GenBank/DDBJ databases">
        <title>Genomic Encyclopedia of Type Strains, Phase IV (KMG-IV): sequencing the most valuable type-strain genomes for metagenomic binning, comparative biology and taxonomic classification.</title>
        <authorList>
            <person name="Goeker M."/>
        </authorList>
    </citation>
    <scope>NUCLEOTIDE SEQUENCE [LARGE SCALE GENOMIC DNA]</scope>
    <source>
        <strain evidence="1 2">DSM 45903</strain>
    </source>
</reference>